<dbReference type="Proteomes" id="UP000321934">
    <property type="component" value="Chromosome"/>
</dbReference>
<accession>A0A5B8XES3</accession>
<organism evidence="1 2">
    <name type="scientific">Candidatus Deianiraea vastatrix</name>
    <dbReference type="NCBI Taxonomy" id="2163644"/>
    <lineage>
        <taxon>Bacteria</taxon>
        <taxon>Pseudomonadati</taxon>
        <taxon>Pseudomonadota</taxon>
        <taxon>Alphaproteobacteria</taxon>
        <taxon>Rickettsiales</taxon>
        <taxon>Candidatus Deianiraeaceae</taxon>
        <taxon>Candidatus Deianiraea</taxon>
    </lineage>
</organism>
<dbReference type="SUPFAM" id="SSF53244">
    <property type="entry name" value="MurD-like peptide ligases, peptide-binding domain"/>
    <property type="match status" value="1"/>
</dbReference>
<sequence length="174" mass="19729">MQKRITIESIAKGLKSVKWRYRLEKVDENHKLMKLLPKNSILYIDGAHNPHGAKAISDFLSLEQQKDNISNYIINGRTKDTDSRSFLWQFLNNIKMAVAIRSTMEAIPESPEIIAKAGNEIGLKTLVAKSLEDAIKLILAFENNILEYSSIENIDNLKPVRIVICGSFYLAKLL</sequence>
<keyword evidence="2" id="KW-1185">Reference proteome</keyword>
<name>A0A5B8XES3_9RICK</name>
<dbReference type="InterPro" id="IPR036615">
    <property type="entry name" value="Mur_ligase_C_dom_sf"/>
</dbReference>
<dbReference type="RefSeq" id="WP_146821110.1">
    <property type="nucleotide sequence ID" value="NZ_CP029077.1"/>
</dbReference>
<proteinExistence type="predicted"/>
<dbReference type="OrthoDB" id="9809356at2"/>
<reference evidence="1 2" key="1">
    <citation type="journal article" date="2019" name="ISME J.">
        <title>Deianiraea, an extracellular bacterium associated with the ciliate Paramecium, suggests an alternative scenario for the evolution of Rickettsiales.</title>
        <authorList>
            <person name="Castelli M."/>
            <person name="Sabaneyeva E."/>
            <person name="Lanzoni O."/>
            <person name="Lebedeva N."/>
            <person name="Floriano A.M."/>
            <person name="Gaiarsa S."/>
            <person name="Benken K."/>
            <person name="Modeo L."/>
            <person name="Bandi C."/>
            <person name="Potekhin A."/>
            <person name="Sassera D."/>
            <person name="Petroni G."/>
        </authorList>
    </citation>
    <scope>NUCLEOTIDE SEQUENCE [LARGE SCALE GENOMIC DNA]</scope>
    <source>
        <strain evidence="1">CyL4-1</strain>
    </source>
</reference>
<protein>
    <submittedName>
        <fullName evidence="1">FolC-like protein (C-terminal domain)</fullName>
    </submittedName>
</protein>
<gene>
    <name evidence="1" type="ORF">Deia_00979</name>
</gene>
<dbReference type="Gene3D" id="3.90.190.20">
    <property type="entry name" value="Mur ligase, C-terminal domain"/>
    <property type="match status" value="1"/>
</dbReference>
<evidence type="ECO:0000313" key="1">
    <source>
        <dbReference type="EMBL" id="QED23763.1"/>
    </source>
</evidence>
<dbReference type="AlphaFoldDB" id="A0A5B8XES3"/>
<dbReference type="GO" id="GO:0016881">
    <property type="term" value="F:acid-amino acid ligase activity"/>
    <property type="evidence" value="ECO:0007669"/>
    <property type="project" value="InterPro"/>
</dbReference>
<evidence type="ECO:0000313" key="2">
    <source>
        <dbReference type="Proteomes" id="UP000321934"/>
    </source>
</evidence>
<dbReference type="EMBL" id="CP029077">
    <property type="protein sequence ID" value="QED23763.1"/>
    <property type="molecule type" value="Genomic_DNA"/>
</dbReference>